<evidence type="ECO:0000256" key="1">
    <source>
        <dbReference type="ARBA" id="ARBA00004123"/>
    </source>
</evidence>
<evidence type="ECO:0000256" key="7">
    <source>
        <dbReference type="ARBA" id="ARBA00023242"/>
    </source>
</evidence>
<gene>
    <name evidence="12" type="primary">LOC108680510</name>
</gene>
<evidence type="ECO:0000256" key="6">
    <source>
        <dbReference type="ARBA" id="ARBA00023163"/>
    </source>
</evidence>
<dbReference type="InterPro" id="IPR040504">
    <property type="entry name" value="TFIIF_beta_N"/>
</dbReference>
<dbReference type="OMA" id="PIADNCY"/>
<dbReference type="FunFam" id="1.10.10.10:FF:000035">
    <property type="entry name" value="General transcription factor IIF subunit 2"/>
    <property type="match status" value="1"/>
</dbReference>
<evidence type="ECO:0000256" key="4">
    <source>
        <dbReference type="ARBA" id="ARBA00023015"/>
    </source>
</evidence>
<dbReference type="SUPFAM" id="SSF50916">
    <property type="entry name" value="Rap30/74 interaction domains"/>
    <property type="match status" value="1"/>
</dbReference>
<evidence type="ECO:0000256" key="3">
    <source>
        <dbReference type="ARBA" id="ARBA00020815"/>
    </source>
</evidence>
<evidence type="ECO:0000259" key="9">
    <source>
        <dbReference type="Pfam" id="PF02270"/>
    </source>
</evidence>
<name>A0A8B7PFB2_HYAAZ</name>
<sequence>MSGHAVKDVNLNNNSRGIWLVKVPKFLQREWSQYKESTEVGRLTITKHPQKRSSNIAFSLNETLESVKKMPRQHKFIQHDLKQCLGVISETVDTTPGCEPGSTKVSLEGKIIQKFECQPVMDADYVRLKQEVMRAAATPLRTSIAIDRPINVFKPISRHQHTLEDRDRSSNVNKNFRADRDKVLEMIFAAFEKHQYYNIKDLQKITKQPITFLKEILTEVCSYNMKAPHRNTWELKPEYRHYTKQEEQALD</sequence>
<accession>A0A8B7PFB2</accession>
<dbReference type="InterPro" id="IPR036388">
    <property type="entry name" value="WH-like_DNA-bd_sf"/>
</dbReference>
<evidence type="ECO:0000256" key="2">
    <source>
        <dbReference type="ARBA" id="ARBA00009543"/>
    </source>
</evidence>
<keyword evidence="5" id="KW-0238">DNA-binding</keyword>
<dbReference type="KEGG" id="hazt:108680510"/>
<dbReference type="InterPro" id="IPR003196">
    <property type="entry name" value="TFIIF_beta"/>
</dbReference>
<dbReference type="InterPro" id="IPR040450">
    <property type="entry name" value="TFIIF_beta_HTH"/>
</dbReference>
<evidence type="ECO:0000259" key="10">
    <source>
        <dbReference type="Pfam" id="PF17683"/>
    </source>
</evidence>
<evidence type="ECO:0000313" key="12">
    <source>
        <dbReference type="RefSeq" id="XP_018024829.1"/>
    </source>
</evidence>
<dbReference type="GO" id="GO:0006367">
    <property type="term" value="P:transcription initiation at RNA polymerase II promoter"/>
    <property type="evidence" value="ECO:0007669"/>
    <property type="project" value="InterPro"/>
</dbReference>
<keyword evidence="11" id="KW-1185">Reference proteome</keyword>
<dbReference type="GO" id="GO:0003677">
    <property type="term" value="F:DNA binding"/>
    <property type="evidence" value="ECO:0007669"/>
    <property type="project" value="UniProtKB-KW"/>
</dbReference>
<reference evidence="12" key="1">
    <citation type="submission" date="2025-08" db="UniProtKB">
        <authorList>
            <consortium name="RefSeq"/>
        </authorList>
    </citation>
    <scope>IDENTIFICATION</scope>
    <source>
        <tissue evidence="12">Whole organism</tissue>
    </source>
</reference>
<dbReference type="RefSeq" id="XP_018024829.1">
    <property type="nucleotide sequence ID" value="XM_018169340.2"/>
</dbReference>
<keyword evidence="7" id="KW-0539">Nucleus</keyword>
<dbReference type="OrthoDB" id="6350548at2759"/>
<dbReference type="Gene3D" id="1.10.10.10">
    <property type="entry name" value="Winged helix-like DNA-binding domain superfamily/Winged helix DNA-binding domain"/>
    <property type="match status" value="1"/>
</dbReference>
<protein>
    <recommendedName>
        <fullName evidence="3">General transcription factor IIF subunit 2</fullName>
    </recommendedName>
    <alternativeName>
        <fullName evidence="8">Transcription initiation factor IIF subunit beta</fullName>
    </alternativeName>
</protein>
<proteinExistence type="inferred from homology"/>
<dbReference type="PANTHER" id="PTHR10445">
    <property type="entry name" value="GENERAL TRANSCRIPTION FACTOR IIF SUBUNIT 2"/>
    <property type="match status" value="1"/>
</dbReference>
<dbReference type="AlphaFoldDB" id="A0A8B7PFB2"/>
<dbReference type="GO" id="GO:0006368">
    <property type="term" value="P:transcription elongation by RNA polymerase II"/>
    <property type="evidence" value="ECO:0007669"/>
    <property type="project" value="UniProtKB-ARBA"/>
</dbReference>
<dbReference type="PANTHER" id="PTHR10445:SF0">
    <property type="entry name" value="GENERAL TRANSCRIPTION FACTOR IIF SUBUNIT 2"/>
    <property type="match status" value="1"/>
</dbReference>
<evidence type="ECO:0000256" key="5">
    <source>
        <dbReference type="ARBA" id="ARBA00023125"/>
    </source>
</evidence>
<evidence type="ECO:0000313" key="11">
    <source>
        <dbReference type="Proteomes" id="UP000694843"/>
    </source>
</evidence>
<comment type="similarity">
    <text evidence="2">Belongs to the TFIIF beta subunit family.</text>
</comment>
<keyword evidence="4" id="KW-0805">Transcription regulation</keyword>
<comment type="subcellular location">
    <subcellularLocation>
        <location evidence="1">Nucleus</location>
    </subcellularLocation>
</comment>
<dbReference type="Proteomes" id="UP000694843">
    <property type="component" value="Unplaced"/>
</dbReference>
<organism evidence="11 12">
    <name type="scientific">Hyalella azteca</name>
    <name type="common">Amphipod</name>
    <dbReference type="NCBI Taxonomy" id="294128"/>
    <lineage>
        <taxon>Eukaryota</taxon>
        <taxon>Metazoa</taxon>
        <taxon>Ecdysozoa</taxon>
        <taxon>Arthropoda</taxon>
        <taxon>Crustacea</taxon>
        <taxon>Multicrustacea</taxon>
        <taxon>Malacostraca</taxon>
        <taxon>Eumalacostraca</taxon>
        <taxon>Peracarida</taxon>
        <taxon>Amphipoda</taxon>
        <taxon>Senticaudata</taxon>
        <taxon>Talitrida</taxon>
        <taxon>Talitroidea</taxon>
        <taxon>Hyalellidae</taxon>
        <taxon>Hyalella</taxon>
    </lineage>
</organism>
<feature type="domain" description="TFIIF beta subunit N-terminal" evidence="10">
    <location>
        <begin position="16"/>
        <end position="91"/>
    </location>
</feature>
<evidence type="ECO:0000256" key="8">
    <source>
        <dbReference type="ARBA" id="ARBA00033388"/>
    </source>
</evidence>
<dbReference type="GO" id="GO:0005674">
    <property type="term" value="C:transcription factor TFIIF complex"/>
    <property type="evidence" value="ECO:0007669"/>
    <property type="project" value="InterPro"/>
</dbReference>
<dbReference type="Pfam" id="PF02270">
    <property type="entry name" value="TFIIF_beta"/>
    <property type="match status" value="1"/>
</dbReference>
<dbReference type="GeneID" id="108680510"/>
<dbReference type="SUPFAM" id="SSF46785">
    <property type="entry name" value="Winged helix' DNA-binding domain"/>
    <property type="match status" value="1"/>
</dbReference>
<feature type="domain" description="TFIIF beta subunit HTH" evidence="9">
    <location>
        <begin position="177"/>
        <end position="240"/>
    </location>
</feature>
<dbReference type="Pfam" id="PF17683">
    <property type="entry name" value="TFIIF_beta_N"/>
    <property type="match status" value="1"/>
</dbReference>
<dbReference type="InterPro" id="IPR011039">
    <property type="entry name" value="TFIIF_interaction"/>
</dbReference>
<dbReference type="CDD" id="cd07980">
    <property type="entry name" value="TFIIF_beta"/>
    <property type="match status" value="1"/>
</dbReference>
<dbReference type="InterPro" id="IPR036390">
    <property type="entry name" value="WH_DNA-bd_sf"/>
</dbReference>
<keyword evidence="6" id="KW-0804">Transcription</keyword>